<dbReference type="OrthoDB" id="6183977at2759"/>
<accession>A0A8S3Q2I9</accession>
<dbReference type="Proteomes" id="UP000683360">
    <property type="component" value="Unassembled WGS sequence"/>
</dbReference>
<evidence type="ECO:0000313" key="2">
    <source>
        <dbReference type="Proteomes" id="UP000683360"/>
    </source>
</evidence>
<dbReference type="SUPFAM" id="SSF56219">
    <property type="entry name" value="DNase I-like"/>
    <property type="match status" value="1"/>
</dbReference>
<comment type="caution">
    <text evidence="1">The sequence shown here is derived from an EMBL/GenBank/DDBJ whole genome shotgun (WGS) entry which is preliminary data.</text>
</comment>
<dbReference type="EMBL" id="CAJPWZ010000318">
    <property type="protein sequence ID" value="CAG2190196.1"/>
    <property type="molecule type" value="Genomic_DNA"/>
</dbReference>
<protein>
    <recommendedName>
        <fullName evidence="3">Endonuclease/exonuclease/phosphatase domain-containing protein</fullName>
    </recommendedName>
</protein>
<reference evidence="1" key="1">
    <citation type="submission" date="2021-03" db="EMBL/GenBank/DDBJ databases">
        <authorList>
            <person name="Bekaert M."/>
        </authorList>
    </citation>
    <scope>NUCLEOTIDE SEQUENCE</scope>
</reference>
<sequence length="676" mass="78718">MSTSSNTTDLTVNHEDIEANDDLFADEIENQNNINNINLTQSITDSQFNDDDMYRIIQTKFGQLDRYNFKSELLQNTDTDDLKPIRSSLFELTKKKEMSEIKLQSQDLKDQEDKIRTSDEQRQNVFNKIVNRLESIDGKCKTLGKNTMSYSEALNRSAGEKIHSQTKTANSELDNHQSLHYENNSINSANRDHVYNQENTMTTNTYVHAYARPNTVDRPVPTEQIQQIQTRVTNGDTSVFRGVVRKRSRRIVLYNVTADKPFELVDTAIRNFASSKGVNITFVKLLIKRQYKDIATYTLRANINERDFAAVENDDFFWPEGVICAVKLSKHGYESLCIIGTLLPSTNHSAEEYLQYFQTVCSIYDRMSVDCVTVIGGDFNTDIAVTSLSSKSKNVIDFITKNNLSPVPLMSGRKGPDFTFRSKDMTRKTMIDYIFIPEFFCNGFTNLEVRNDCPFNVSDHYPVLIFLDMNLLCNTSNKFHLYRKVLLWSRCDEWEKKYYQTELDKLLNFEVLPLNSCEINENYIEHINSNIVNVVHIAANSCIPTGKFRHYLKPYWKSNSLDYYHNEQRQARKTWLSMGQTRNNDNIFYKQYKDKKREFRKHKRNAERLWESEKFADVQKAAEMDIGQFYRVVRKHRQQKSPATCLNYDGNTATTNGDICKLWSTYFSDLYTLMNT</sequence>
<gene>
    <name evidence="1" type="ORF">MEDL_5503</name>
</gene>
<keyword evidence="2" id="KW-1185">Reference proteome</keyword>
<dbReference type="InterPro" id="IPR036691">
    <property type="entry name" value="Endo/exonu/phosph_ase_sf"/>
</dbReference>
<evidence type="ECO:0008006" key="3">
    <source>
        <dbReference type="Google" id="ProtNLM"/>
    </source>
</evidence>
<organism evidence="1 2">
    <name type="scientific">Mytilus edulis</name>
    <name type="common">Blue mussel</name>
    <dbReference type="NCBI Taxonomy" id="6550"/>
    <lineage>
        <taxon>Eukaryota</taxon>
        <taxon>Metazoa</taxon>
        <taxon>Spiralia</taxon>
        <taxon>Lophotrochozoa</taxon>
        <taxon>Mollusca</taxon>
        <taxon>Bivalvia</taxon>
        <taxon>Autobranchia</taxon>
        <taxon>Pteriomorphia</taxon>
        <taxon>Mytilida</taxon>
        <taxon>Mytiloidea</taxon>
        <taxon>Mytilidae</taxon>
        <taxon>Mytilinae</taxon>
        <taxon>Mytilus</taxon>
    </lineage>
</organism>
<name>A0A8S3Q2I9_MYTED</name>
<dbReference type="Gene3D" id="3.60.10.10">
    <property type="entry name" value="Endonuclease/exonuclease/phosphatase"/>
    <property type="match status" value="1"/>
</dbReference>
<evidence type="ECO:0000313" key="1">
    <source>
        <dbReference type="EMBL" id="CAG2190196.1"/>
    </source>
</evidence>
<proteinExistence type="predicted"/>
<dbReference type="AlphaFoldDB" id="A0A8S3Q2I9"/>